<proteinExistence type="predicted"/>
<gene>
    <name evidence="6" type="ORF">DXB65_12495</name>
</gene>
<dbReference type="Gene3D" id="2.60.40.2030">
    <property type="match status" value="1"/>
</dbReference>
<evidence type="ECO:0000256" key="2">
    <source>
        <dbReference type="ARBA" id="ARBA00022737"/>
    </source>
</evidence>
<evidence type="ECO:0000256" key="1">
    <source>
        <dbReference type="ARBA" id="ARBA00022729"/>
    </source>
</evidence>
<protein>
    <recommendedName>
        <fullName evidence="5">Calx-beta domain-containing protein</fullName>
    </recommendedName>
</protein>
<keyword evidence="2" id="KW-0677">Repeat</keyword>
<organism evidence="6 7">
    <name type="scientific">Bacteroides oleiciplenus</name>
    <dbReference type="NCBI Taxonomy" id="626931"/>
    <lineage>
        <taxon>Bacteria</taxon>
        <taxon>Pseudomonadati</taxon>
        <taxon>Bacteroidota</taxon>
        <taxon>Bacteroidia</taxon>
        <taxon>Bacteroidales</taxon>
        <taxon>Bacteroidaceae</taxon>
        <taxon>Bacteroides</taxon>
    </lineage>
</organism>
<dbReference type="GO" id="GO:0007154">
    <property type="term" value="P:cell communication"/>
    <property type="evidence" value="ECO:0007669"/>
    <property type="project" value="InterPro"/>
</dbReference>
<dbReference type="InterPro" id="IPR003644">
    <property type="entry name" value="Calx_beta"/>
</dbReference>
<comment type="caution">
    <text evidence="6">The sequence shown here is derived from an EMBL/GenBank/DDBJ whole genome shotgun (WGS) entry which is preliminary data.</text>
</comment>
<dbReference type="InterPro" id="IPR038081">
    <property type="entry name" value="CalX-like_sf"/>
</dbReference>
<evidence type="ECO:0000256" key="4">
    <source>
        <dbReference type="SAM" id="SignalP"/>
    </source>
</evidence>
<dbReference type="Proteomes" id="UP000260983">
    <property type="component" value="Unassembled WGS sequence"/>
</dbReference>
<dbReference type="SMART" id="SM00237">
    <property type="entry name" value="Calx_beta"/>
    <property type="match status" value="1"/>
</dbReference>
<dbReference type="Pfam" id="PF03160">
    <property type="entry name" value="Calx-beta"/>
    <property type="match status" value="1"/>
</dbReference>
<dbReference type="PROSITE" id="PS51257">
    <property type="entry name" value="PROKAR_LIPOPROTEIN"/>
    <property type="match status" value="1"/>
</dbReference>
<reference evidence="6 7" key="1">
    <citation type="submission" date="2018-08" db="EMBL/GenBank/DDBJ databases">
        <title>A genome reference for cultivated species of the human gut microbiota.</title>
        <authorList>
            <person name="Zou Y."/>
            <person name="Xue W."/>
            <person name="Luo G."/>
        </authorList>
    </citation>
    <scope>NUCLEOTIDE SEQUENCE [LARGE SCALE GENOMIC DNA]</scope>
    <source>
        <strain evidence="6 7">OM05-15BH</strain>
    </source>
</reference>
<evidence type="ECO:0000259" key="5">
    <source>
        <dbReference type="SMART" id="SM00237"/>
    </source>
</evidence>
<accession>A0A3E5BB10</accession>
<dbReference type="AlphaFoldDB" id="A0A3E5BB10"/>
<feature type="chain" id="PRO_5017813963" description="Calx-beta domain-containing protein" evidence="4">
    <location>
        <begin position="18"/>
        <end position="303"/>
    </location>
</feature>
<feature type="domain" description="Calx-beta" evidence="5">
    <location>
        <begin position="16"/>
        <end position="121"/>
    </location>
</feature>
<dbReference type="SUPFAM" id="SSF141072">
    <property type="entry name" value="CalX-like"/>
    <property type="match status" value="1"/>
</dbReference>
<name>A0A3E5BB10_9BACE</name>
<evidence type="ECO:0000313" key="7">
    <source>
        <dbReference type="Proteomes" id="UP000260983"/>
    </source>
</evidence>
<sequence>MKSIHVYLLAIATVLFAACSSDDDMNTTNVTVSFEQAEVSFAESAGLVTIPVKVEGERNGNIKVQLKITDGTAVSESHYIVTSDYIDIPADSDDTTFDVEVIVVDDGNTENDDRNFTITLDKIEGATVGTNGTCSVILRDVDKNPYFKLFGSWTLTAIDVVTGEAVSWDVNVSDDGEEEYAEKILVFSGYLEKVGSYVNDAVWAVSYSKSGNLEIIPDGIFYAAYNFGSFIGAACVTPMNSKGAPSTIPIPGTYNDTFDEIVFDTSESILGVKVHEYDTSTGDFGDYKGRLGNPYQNIRMVKK</sequence>
<keyword evidence="3" id="KW-0106">Calcium</keyword>
<evidence type="ECO:0000256" key="3">
    <source>
        <dbReference type="ARBA" id="ARBA00022837"/>
    </source>
</evidence>
<evidence type="ECO:0000313" key="6">
    <source>
        <dbReference type="EMBL" id="RGN34545.1"/>
    </source>
</evidence>
<dbReference type="EMBL" id="QSUL01000008">
    <property type="protein sequence ID" value="RGN34545.1"/>
    <property type="molecule type" value="Genomic_DNA"/>
</dbReference>
<keyword evidence="1 4" id="KW-0732">Signal</keyword>
<dbReference type="GO" id="GO:0016020">
    <property type="term" value="C:membrane"/>
    <property type="evidence" value="ECO:0007669"/>
    <property type="project" value="InterPro"/>
</dbReference>
<dbReference type="RefSeq" id="WP_117724431.1">
    <property type="nucleotide sequence ID" value="NZ_QSUL01000008.1"/>
</dbReference>
<feature type="signal peptide" evidence="4">
    <location>
        <begin position="1"/>
        <end position="17"/>
    </location>
</feature>